<comment type="caution">
    <text evidence="1">The sequence shown here is derived from an EMBL/GenBank/DDBJ whole genome shotgun (WGS) entry which is preliminary data.</text>
</comment>
<accession>A0A087BN21</accession>
<sequence>MRGDTEFTTSDIDAIARALGVDPFLILRKAAETSDGLTEDEKFAEAMRDAMNDPMALAALRSADKHKRGDKPADDGA</sequence>
<name>A0A087BN21_9BIFI</name>
<proteinExistence type="predicted"/>
<dbReference type="AlphaFoldDB" id="A0A087BN21"/>
<dbReference type="EMBL" id="JGZD01000009">
    <property type="protein sequence ID" value="KFI72421.1"/>
    <property type="molecule type" value="Genomic_DNA"/>
</dbReference>
<dbReference type="Proteomes" id="UP000029014">
    <property type="component" value="Unassembled WGS sequence"/>
</dbReference>
<organism evidence="1 2">
    <name type="scientific">Bifidobacterium minimum</name>
    <dbReference type="NCBI Taxonomy" id="1693"/>
    <lineage>
        <taxon>Bacteria</taxon>
        <taxon>Bacillati</taxon>
        <taxon>Actinomycetota</taxon>
        <taxon>Actinomycetes</taxon>
        <taxon>Bifidobacteriales</taxon>
        <taxon>Bifidobacteriaceae</taxon>
        <taxon>Bifidobacterium</taxon>
    </lineage>
</organism>
<reference evidence="1 2" key="1">
    <citation type="submission" date="2014-03" db="EMBL/GenBank/DDBJ databases">
        <title>Genomics of Bifidobacteria.</title>
        <authorList>
            <person name="Ventura M."/>
            <person name="Milani C."/>
            <person name="Lugli G.A."/>
        </authorList>
    </citation>
    <scope>NUCLEOTIDE SEQUENCE [LARGE SCALE GENOMIC DNA]</scope>
    <source>
        <strain evidence="1 2">LMG 11592</strain>
    </source>
</reference>
<gene>
    <name evidence="1" type="ORF">BMIN_0316</name>
</gene>
<protein>
    <submittedName>
        <fullName evidence="1">Uncharacterized protein</fullName>
    </submittedName>
</protein>
<evidence type="ECO:0000313" key="1">
    <source>
        <dbReference type="EMBL" id="KFI72421.1"/>
    </source>
</evidence>
<keyword evidence="2" id="KW-1185">Reference proteome</keyword>
<dbReference type="STRING" id="1693.BMIN_0316"/>
<evidence type="ECO:0000313" key="2">
    <source>
        <dbReference type="Proteomes" id="UP000029014"/>
    </source>
</evidence>